<gene>
    <name evidence="2" type="ORF">UTRI_06634</name>
</gene>
<feature type="region of interest" description="Disordered" evidence="1">
    <location>
        <begin position="392"/>
        <end position="448"/>
    </location>
</feature>
<dbReference type="AlphaFoldDB" id="A0A5C3ELI5"/>
<evidence type="ECO:0000313" key="3">
    <source>
        <dbReference type="Proteomes" id="UP000324022"/>
    </source>
</evidence>
<dbReference type="OrthoDB" id="107110at2759"/>
<protein>
    <submittedName>
        <fullName evidence="2">Uncharacterized protein</fullName>
    </submittedName>
</protein>
<reference evidence="2 3" key="1">
    <citation type="submission" date="2018-03" db="EMBL/GenBank/DDBJ databases">
        <authorList>
            <person name="Guldener U."/>
        </authorList>
    </citation>
    <scope>NUCLEOTIDE SEQUENCE [LARGE SCALE GENOMIC DNA]</scope>
    <source>
        <strain evidence="2 3">NBRC100155</strain>
    </source>
</reference>
<organism evidence="2 3">
    <name type="scientific">Ustilago trichophora</name>
    <dbReference type="NCBI Taxonomy" id="86804"/>
    <lineage>
        <taxon>Eukaryota</taxon>
        <taxon>Fungi</taxon>
        <taxon>Dikarya</taxon>
        <taxon>Basidiomycota</taxon>
        <taxon>Ustilaginomycotina</taxon>
        <taxon>Ustilaginomycetes</taxon>
        <taxon>Ustilaginales</taxon>
        <taxon>Ustilaginaceae</taxon>
        <taxon>Ustilago</taxon>
    </lineage>
</organism>
<proteinExistence type="predicted"/>
<evidence type="ECO:0000256" key="1">
    <source>
        <dbReference type="SAM" id="MobiDB-lite"/>
    </source>
</evidence>
<name>A0A5C3ELI5_9BASI</name>
<sequence>MALVLQRVPLEHSFFSPMQDWQSFLTNQVLQHLRYLCHCYDDTDVVVTFVPSKPALSVAAAWSFQYPHKRLPIRWSLAFRTISAARSSIGLNRGKEGEEGARHICSKAIDFAVAQSLTDRLRPGDLPKYAAMMGVVTVKDWLDQLLGPINSTGSGEFTTWTQQHWLNFKHVANLSKQVKPRAKMTRQQLGEFWLQHAAIQGVCNQKGWDLVIPAYQSDNMPTGDQIFSLSPLSYGTIQIKNCAGKPKVASEIGPPLASWPKGKPLVDTLELFLDLRGSTTLPHRAYLATSKSKSRDTEPHTYCVEVGGFNQSTYPILAKLDSDTQSKVPTLFRLPQKGARNYQSDYADYVRNIADRQTTNHLRLAERMKQGTYPSIGALPPTTEDCKEWRDDDLKGVGETSGVESAKSTFVDSDEGEDGGDVVTQEDDDAEAQTSHVAKKRKTSAMAS</sequence>
<accession>A0A5C3ELI5</accession>
<feature type="compositionally biased region" description="Basic residues" evidence="1">
    <location>
        <begin position="437"/>
        <end position="448"/>
    </location>
</feature>
<evidence type="ECO:0000313" key="2">
    <source>
        <dbReference type="EMBL" id="SPO31504.1"/>
    </source>
</evidence>
<keyword evidence="3" id="KW-1185">Reference proteome</keyword>
<dbReference type="EMBL" id="OOIN01000038">
    <property type="protein sequence ID" value="SPO31504.1"/>
    <property type="molecule type" value="Genomic_DNA"/>
</dbReference>
<dbReference type="Proteomes" id="UP000324022">
    <property type="component" value="Unassembled WGS sequence"/>
</dbReference>
<feature type="compositionally biased region" description="Acidic residues" evidence="1">
    <location>
        <begin position="412"/>
        <end position="431"/>
    </location>
</feature>